<feature type="compositionally biased region" description="Basic and acidic residues" evidence="3">
    <location>
        <begin position="2836"/>
        <end position="2849"/>
    </location>
</feature>
<feature type="compositionally biased region" description="Acidic residues" evidence="3">
    <location>
        <begin position="2018"/>
        <end position="2027"/>
    </location>
</feature>
<feature type="compositionally biased region" description="Low complexity" evidence="3">
    <location>
        <begin position="2145"/>
        <end position="2169"/>
    </location>
</feature>
<dbReference type="InterPro" id="IPR038227">
    <property type="entry name" value="PUFD_som_sf"/>
</dbReference>
<feature type="compositionally biased region" description="Pro residues" evidence="3">
    <location>
        <begin position="1575"/>
        <end position="1587"/>
    </location>
</feature>
<dbReference type="PROSITE" id="PS50297">
    <property type="entry name" value="ANK_REP_REGION"/>
    <property type="match status" value="2"/>
</dbReference>
<feature type="compositionally biased region" description="Low complexity" evidence="3">
    <location>
        <begin position="778"/>
        <end position="800"/>
    </location>
</feature>
<feature type="compositionally biased region" description="Low complexity" evidence="3">
    <location>
        <begin position="903"/>
        <end position="923"/>
    </location>
</feature>
<dbReference type="GO" id="GO:0005634">
    <property type="term" value="C:nucleus"/>
    <property type="evidence" value="ECO:0007669"/>
    <property type="project" value="TreeGrafter"/>
</dbReference>
<feature type="compositionally biased region" description="Polar residues" evidence="3">
    <location>
        <begin position="404"/>
        <end position="414"/>
    </location>
</feature>
<feature type="compositionally biased region" description="Polar residues" evidence="3">
    <location>
        <begin position="1393"/>
        <end position="1403"/>
    </location>
</feature>
<dbReference type="InterPro" id="IPR036770">
    <property type="entry name" value="Ankyrin_rpt-contain_sf"/>
</dbReference>
<feature type="compositionally biased region" description="Polar residues" evidence="3">
    <location>
        <begin position="1033"/>
        <end position="1070"/>
    </location>
</feature>
<keyword evidence="2" id="KW-0040">ANK repeat</keyword>
<comment type="caution">
    <text evidence="4">The sequence shown here is derived from an EMBL/GenBank/DDBJ whole genome shotgun (WGS) entry which is preliminary data.</text>
</comment>
<feature type="compositionally biased region" description="Basic and acidic residues" evidence="3">
    <location>
        <begin position="321"/>
        <end position="336"/>
    </location>
</feature>
<dbReference type="Gene3D" id="1.25.40.20">
    <property type="entry name" value="Ankyrin repeat-containing domain"/>
    <property type="match status" value="1"/>
</dbReference>
<feature type="repeat" description="ANK" evidence="2">
    <location>
        <begin position="2992"/>
        <end position="3024"/>
    </location>
</feature>
<feature type="compositionally biased region" description="Polar residues" evidence="3">
    <location>
        <begin position="2574"/>
        <end position="2587"/>
    </location>
</feature>
<feature type="compositionally biased region" description="Pro residues" evidence="3">
    <location>
        <begin position="1412"/>
        <end position="1424"/>
    </location>
</feature>
<feature type="compositionally biased region" description="Basic residues" evidence="3">
    <location>
        <begin position="2109"/>
        <end position="2118"/>
    </location>
</feature>
<feature type="compositionally biased region" description="Basic residues" evidence="3">
    <location>
        <begin position="2268"/>
        <end position="2287"/>
    </location>
</feature>
<feature type="repeat" description="ANK" evidence="2">
    <location>
        <begin position="3025"/>
        <end position="3057"/>
    </location>
</feature>
<feature type="compositionally biased region" description="Basic and acidic residues" evidence="3">
    <location>
        <begin position="265"/>
        <end position="277"/>
    </location>
</feature>
<feature type="compositionally biased region" description="Low complexity" evidence="3">
    <location>
        <begin position="1237"/>
        <end position="1290"/>
    </location>
</feature>
<dbReference type="PANTHER" id="PTHR24117:SF9">
    <property type="entry name" value="BCL-6 COREPRESSOR PCGF1 BINDING DOMAIN-CONTAINING PROTEIN"/>
    <property type="match status" value="1"/>
</dbReference>
<feature type="region of interest" description="Disordered" evidence="3">
    <location>
        <begin position="3136"/>
        <end position="3225"/>
    </location>
</feature>
<feature type="compositionally biased region" description="Polar residues" evidence="3">
    <location>
        <begin position="956"/>
        <end position="965"/>
    </location>
</feature>
<dbReference type="InterPro" id="IPR002110">
    <property type="entry name" value="Ankyrin_rpt"/>
</dbReference>
<feature type="compositionally biased region" description="Basic residues" evidence="3">
    <location>
        <begin position="2083"/>
        <end position="2094"/>
    </location>
</feature>
<gene>
    <name evidence="4" type="ORF">Pmani_038988</name>
</gene>
<feature type="compositionally biased region" description="Low complexity" evidence="3">
    <location>
        <begin position="1655"/>
        <end position="1678"/>
    </location>
</feature>
<accession>A0AAE1TJQ2</accession>
<dbReference type="Proteomes" id="UP001292094">
    <property type="component" value="Unassembled WGS sequence"/>
</dbReference>
<feature type="compositionally biased region" description="Low complexity" evidence="3">
    <location>
        <begin position="1486"/>
        <end position="1506"/>
    </location>
</feature>
<protein>
    <submittedName>
        <fullName evidence="4">Uncharacterized protein</fullName>
    </submittedName>
</protein>
<feature type="compositionally biased region" description="Basic and acidic residues" evidence="3">
    <location>
        <begin position="2411"/>
        <end position="2430"/>
    </location>
</feature>
<feature type="compositionally biased region" description="Basic and acidic residues" evidence="3">
    <location>
        <begin position="2561"/>
        <end position="2572"/>
    </location>
</feature>
<dbReference type="Pfam" id="PF12796">
    <property type="entry name" value="Ank_2"/>
    <property type="match status" value="1"/>
</dbReference>
<feature type="compositionally biased region" description="Low complexity" evidence="3">
    <location>
        <begin position="1377"/>
        <end position="1392"/>
    </location>
</feature>
<keyword evidence="5" id="KW-1185">Reference proteome</keyword>
<feature type="compositionally biased region" description="Low complexity" evidence="3">
    <location>
        <begin position="1520"/>
        <end position="1538"/>
    </location>
</feature>
<evidence type="ECO:0000256" key="2">
    <source>
        <dbReference type="PROSITE-ProRule" id="PRU00023"/>
    </source>
</evidence>
<feature type="compositionally biased region" description="Low complexity" evidence="3">
    <location>
        <begin position="1358"/>
        <end position="1369"/>
    </location>
</feature>
<feature type="compositionally biased region" description="Low complexity" evidence="3">
    <location>
        <begin position="1212"/>
        <end position="1229"/>
    </location>
</feature>
<evidence type="ECO:0000256" key="3">
    <source>
        <dbReference type="SAM" id="MobiDB-lite"/>
    </source>
</evidence>
<feature type="compositionally biased region" description="Low complexity" evidence="3">
    <location>
        <begin position="473"/>
        <end position="486"/>
    </location>
</feature>
<feature type="compositionally biased region" description="Pro residues" evidence="3">
    <location>
        <begin position="848"/>
        <end position="871"/>
    </location>
</feature>
<feature type="compositionally biased region" description="Low complexity" evidence="3">
    <location>
        <begin position="423"/>
        <end position="438"/>
    </location>
</feature>
<sequence length="3350" mass="366242">MDSFLGKTRPFFQGLPSSTRGYDGSPDDPAHAQPNPTPPVTPTLTHAHAYHHAYHPVAGGVIGSAATTSLPGLLPPSRPITASTASHKSSGGGEHYPTITGAGGYSMSPLLPPSSKTYGDVPYHYDVLKHPAVAGSRATNPLPDPRTAPISPYSSSQAALMLESRFPSRPFSVQPSSNPDNRSLTRPYTTQTPSLAEARTSQHYSTYSGIKTEARSPVRPYITQATPTSDLRAYPHPFSPPSLASDVRSIDTKYLPRNEGRSNLRAPEARSTVRTDFHPQQWGQPYRTPEAKPLENLAPSVQISTTPNTINGSKDALYLGRKQDDIPSHRRSDDPYVRSVKTLQLNGSRDPLYPNGSHPYSSTQREPSLERPVGSHTKEDSALDLSVKTVKQTPDSTAPEPEKSSNVSSMSTPGSDRLAQGNSVKSLSNSVPTSSPSNRASKDPSPLPRGTPGISGAPRVTPPSHIPSPYGINGSPSPLPSSNPLGRVPHILPPAKRPGDPMYAENCAKLPRRSHSPSAPPPRSASSSRPPPLEAHYPVHPSDKSLYAAHKEPTSEQNRGLQLLAAATEHDIKSFRETLADRRQLSVERRDMGSEWKDPNIERKIIRDPSIERNDLSYESRDRSAERRGLSLERRDLSIERRDLSMEKWNMNSMLDSKYLQHTKHAESYDSYRALINPSEQSRANSSKAKYPASVPTTLPQHGATRVPPAQPPHHPYSTYNRPPDPSSLPHTSPHTYPSVPQQHHPQTPGMGQTVQQSKIYQPHTQQGSSRGPHTPVSHSGISHPSSQSSAITTTTTTTTSGIHSYPYPYTTSQAAASAHYHQQLQQKQQQQLQQHQPQRSLAHYPPFTMPQPTKPSSLPPPHHQSYPYPPHRTDPTLALYPPKRSNQVSPHPSNSPHPSISPHPSASPHLSASSPHSSVSPHPLAPSPRPGVSPHPSHQQGRTPQSSPHPAHRLPTSSPVQLSSHAYPGSLPPSPYQSYSNPPSRPSSATGPPPPPSPHHFSKSPGAAAAAHPLQPPPPHSTRPTDLPPQEHPSQAHIQQSISTLRHLSQAYSSHLQQIQPGSTSSSSLQTHPPSPATSASSQLPATSQIPPQGSQAHSSYSSHSSQQQGPSDPAHIPPHSQGSTPTGPHVSPQSSRTSPCSISTNVTSHTPPKTTQAPSHTPPYFSTLSTTTTSSSSSSILPPQSGHTPPTSTVPRPQSRPTHSPSRSVATTHSPSHSARSPSHSTHVPPPPPSAHSSDSSPARPPSTTLTSPHPAQAPPQQSYAPSHSTASASSRPPPMSHHAPPSHGYAPHSKTGSSYPSHYHHGSYTSAHSTTISPTQSVQAPPHAMHAPSSYSHTSSQHPPYAMSHHTSGVPSSPHAPSRSAHTNSSSYSAHAPTTHAGPHTTLAPSQPTHASTHSTHVSVYPSHSAPPHPSRAPHYPPHATSHSSSSHAPHAPNIHAPPHSTHAPVHSPYVSQQSYVSPRTTNAPTQPPHAVSSYSSTHAPPQSPQHAAPHTTHASSHPGYPPHPVHGHHHPSYSSHASSYPPHPSQVPHHPSYPPHASTHPSQPLTHSSQVHPYPSQTPTHPSQAAPYPPSHPSQPSPHPYAQAYPHPSYPYSSHSQGPSHPSMATPRSSTQATPTTQSPQASPRSAQTHPTAPGHHPPHPYPPHPQSQSYPHPAQSYPHSSSQSQGHPPTAHPPRSHISQLSASQRSHSHAMPSVRPSHHTSQPSYHHQSNTSSHSHLPHRPPTHPPPHLGTHHPHYHPPRFPHPPIKTEDTTGGSQYPGYGSFPPAQFPPHQSDVGTARNQQDPTTIRQPEFTTSNSRTSQDADQSRIRTKGEQKSFDPKNAMVGPTSIKPDPWPAFPANGPAGSVPQNQHTNRVNESLPDTAKKVPGQLHSSQLSEPREGQKVGVALNIKEEEHGKQDQSISKTLEPGKAALAEKLQKKIQRAESLESIPTKKEAPQEKAETKKEEPPPEENEWDSGFSKLLEDLATNPEGVTSKKSKTLGRRYLQKVQIQQAIDSDLIAPPPSYVIEEEEEESEPEPPVKFRGKFKSIKDKKVERLILTYASHSDESATEMIPDEDASDFEEELKREIRSKDKKRGHTKKPSKSYDSSGSESGKKEKGSRKSGGRGRNKENKPNNKQDLDFSYSSSGGGGSGSSSTNSSSSSSDSNSSDGSNSSSNSDSEESEVEEIIRPRRRGKNSRKWETESSDSEEEVIPRRRTRGGYQSSSEEDTKRKQQKNKKRKKKQESSDSDDVPLKARRGKRKKKWDSDEDEEFAGTRKSKKKGRVMNKKQQKRRKHDASDEESDNEEIVVKKTRGRKKKLIESKKPTRRKQQQESSDNSSSESEEEIGARRKKKLNQRKQGTKKPGKTTEESSENSDIQTKKKILTKGNRVIDSDDSEDNKPKSDLDKEEKDSVNAQLPVKEKDVVETSIKKEDIKKEPEEEVEEAQENNLGKLEEEEEEDDPNLTNDSVVEKLRKTRDEELNREDVKEMQSWLNEVNCDIKKQLGGLRELTIRHCWKKPQFGAGDDFLQGWQTDVKKYKELAGRFPKKLCQATKHHGATLSTKGSPKKGRGDRDSGKDSPLRQGSSSPAKNTRSKSGIIKTSMAVVEDNKLKVPARPEISTVMQKFFEKVLADSSNDCTKLGLAAKKFNLGPYSSFGTQRVPTGLTPTPSVAPSMMASDDSDLDSLASLRTDLPASDSIPVSKRSIASSLLKKIGRKYNDKRLSSLYQSKSRSVLEATNKPQLLPTPGMPTTEKDLKDMSPDQIKIATFFRKETVSNYRDNFEVIVTKNGINEFTPILYQSRTRKRTKQIQDAATVRSVFGSDIPPHLVKKVEESKARKQVKKEKKEDGKGSVKDETSPVPISRASTPAGSLLAAGDDDDDSELRSERSESVLGESSVPQTAKKARRKFRKFRSGFDYIRKKKKVKPDDEATPSRKRIPVRRHVNWPEESRDVAAEVRNWVVNKGLGETVLHKAARLQYHDVVVYCAESPDFDINVRDNAGYTPLHEACNRGHLDIAQVLCAHGAIVNAPGYKGMRPLHEAVENGHGELARLLLAYGADPALTTYAGQTCLALCADIHTTRLVEGYLADLKGQIGETWHFTGPTRFFDPEEQGCDVFSNIPASITSQNQNMVKDGSLQITATSQSINTDAGPSSSELSQDLPEKDNNSRGQLPDESEKLSVCPQEASSEDILSPKKEVVTDSEDKDKETTDTEKESEVNFSKQDESKSPVSKCIKEELIEKEDEKKENSDDEDSSGEQIILAWSESPLLDLYQVNGRPHSYYLMSQLLDVLSKTQTELVMAARTIETLELDIEEFEACTHSCTLGSSSRTIVENQSTVILVRVTPAVDQLLGIETLTI</sequence>
<feature type="compositionally biased region" description="Polar residues" evidence="3">
    <location>
        <begin position="1182"/>
        <end position="1211"/>
    </location>
</feature>
<dbReference type="GO" id="GO:0003714">
    <property type="term" value="F:transcription corepressor activity"/>
    <property type="evidence" value="ECO:0007669"/>
    <property type="project" value="TreeGrafter"/>
</dbReference>
<feature type="compositionally biased region" description="Pro residues" evidence="3">
    <location>
        <begin position="1015"/>
        <end position="1032"/>
    </location>
</feature>
<dbReference type="EMBL" id="JAWZYT010006563">
    <property type="protein sequence ID" value="KAK4287958.1"/>
    <property type="molecule type" value="Genomic_DNA"/>
</dbReference>
<feature type="compositionally biased region" description="Polar residues" evidence="3">
    <location>
        <begin position="1709"/>
        <end position="1720"/>
    </location>
</feature>
<feature type="compositionally biased region" description="Low complexity" evidence="3">
    <location>
        <begin position="1004"/>
        <end position="1014"/>
    </location>
</feature>
<feature type="compositionally biased region" description="Polar residues" evidence="3">
    <location>
        <begin position="1457"/>
        <end position="1472"/>
    </location>
</feature>
<feature type="compositionally biased region" description="Polar residues" evidence="3">
    <location>
        <begin position="1547"/>
        <end position="1568"/>
    </location>
</feature>
<feature type="compositionally biased region" description="Basic residues" evidence="3">
    <location>
        <begin position="1740"/>
        <end position="1750"/>
    </location>
</feature>
<feature type="region of interest" description="Disordered" evidence="3">
    <location>
        <begin position="2544"/>
        <end position="2592"/>
    </location>
</feature>
<dbReference type="PROSITE" id="PS50088">
    <property type="entry name" value="ANK_REPEAT"/>
    <property type="match status" value="2"/>
</dbReference>
<feature type="compositionally biased region" description="Polar residues" evidence="3">
    <location>
        <begin position="1784"/>
        <end position="1813"/>
    </location>
</feature>
<feature type="region of interest" description="Disordered" evidence="3">
    <location>
        <begin position="344"/>
        <end position="560"/>
    </location>
</feature>
<feature type="compositionally biased region" description="Polar residues" evidence="3">
    <location>
        <begin position="1336"/>
        <end position="1345"/>
    </location>
</feature>
<proteinExistence type="inferred from homology"/>
<feature type="compositionally biased region" description="Pro residues" evidence="3">
    <location>
        <begin position="924"/>
        <end position="934"/>
    </location>
</feature>
<feature type="compositionally biased region" description="Acidic residues" evidence="3">
    <location>
        <begin position="2064"/>
        <end position="2074"/>
    </location>
</feature>
<feature type="compositionally biased region" description="Polar residues" evidence="3">
    <location>
        <begin position="1686"/>
        <end position="1695"/>
    </location>
</feature>
<feature type="region of interest" description="Disordered" evidence="3">
    <location>
        <begin position="680"/>
        <end position="1988"/>
    </location>
</feature>
<feature type="region of interest" description="Disordered" evidence="3">
    <location>
        <begin position="168"/>
        <end position="192"/>
    </location>
</feature>
<dbReference type="SUPFAM" id="SSF48403">
    <property type="entry name" value="Ankyrin repeat"/>
    <property type="match status" value="1"/>
</dbReference>
<feature type="compositionally biased region" description="Low complexity" evidence="3">
    <location>
        <begin position="1588"/>
        <end position="1643"/>
    </location>
</feature>
<dbReference type="GO" id="GO:0000122">
    <property type="term" value="P:negative regulation of transcription by RNA polymerase II"/>
    <property type="evidence" value="ECO:0007669"/>
    <property type="project" value="TreeGrafter"/>
</dbReference>
<feature type="compositionally biased region" description="Basic and acidic residues" evidence="3">
    <location>
        <begin position="2390"/>
        <end position="2404"/>
    </location>
</feature>
<organism evidence="4 5">
    <name type="scientific">Petrolisthes manimaculis</name>
    <dbReference type="NCBI Taxonomy" id="1843537"/>
    <lineage>
        <taxon>Eukaryota</taxon>
        <taxon>Metazoa</taxon>
        <taxon>Ecdysozoa</taxon>
        <taxon>Arthropoda</taxon>
        <taxon>Crustacea</taxon>
        <taxon>Multicrustacea</taxon>
        <taxon>Malacostraca</taxon>
        <taxon>Eumalacostraca</taxon>
        <taxon>Eucarida</taxon>
        <taxon>Decapoda</taxon>
        <taxon>Pleocyemata</taxon>
        <taxon>Anomura</taxon>
        <taxon>Galatheoidea</taxon>
        <taxon>Porcellanidae</taxon>
        <taxon>Petrolisthes</taxon>
    </lineage>
</organism>
<feature type="region of interest" description="Disordered" evidence="3">
    <location>
        <begin position="73"/>
        <end position="100"/>
    </location>
</feature>
<feature type="compositionally biased region" description="Basic residues" evidence="3">
    <location>
        <begin position="2224"/>
        <end position="2234"/>
    </location>
</feature>
<feature type="compositionally biased region" description="Polar residues" evidence="3">
    <location>
        <begin position="729"/>
        <end position="772"/>
    </location>
</feature>
<feature type="compositionally biased region" description="Low complexity" evidence="3">
    <location>
        <begin position="1425"/>
        <end position="1448"/>
    </location>
</feature>
<feature type="region of interest" description="Disordered" evidence="3">
    <location>
        <begin position="2825"/>
        <end position="2899"/>
    </location>
</feature>
<feature type="compositionally biased region" description="Polar residues" evidence="3">
    <location>
        <begin position="171"/>
        <end position="192"/>
    </location>
</feature>
<reference evidence="4" key="1">
    <citation type="submission" date="2023-11" db="EMBL/GenBank/DDBJ databases">
        <title>Genome assemblies of two species of porcelain crab, Petrolisthes cinctipes and Petrolisthes manimaculis (Anomura: Porcellanidae).</title>
        <authorList>
            <person name="Angst P."/>
        </authorList>
    </citation>
    <scope>NUCLEOTIDE SEQUENCE</scope>
    <source>
        <strain evidence="4">PB745_02</strain>
        <tissue evidence="4">Gill</tissue>
    </source>
</reference>
<feature type="region of interest" description="Disordered" evidence="3">
    <location>
        <begin position="319"/>
        <end position="338"/>
    </location>
</feature>
<evidence type="ECO:0000313" key="5">
    <source>
        <dbReference type="Proteomes" id="UP001292094"/>
    </source>
</evidence>
<dbReference type="SMART" id="SM00248">
    <property type="entry name" value="ANK"/>
    <property type="match status" value="3"/>
</dbReference>
<feature type="region of interest" description="Disordered" evidence="3">
    <location>
        <begin position="2052"/>
        <end position="2464"/>
    </location>
</feature>
<feature type="compositionally biased region" description="Polar residues" evidence="3">
    <location>
        <begin position="937"/>
        <end position="949"/>
    </location>
</feature>
<feature type="region of interest" description="Disordered" evidence="3">
    <location>
        <begin position="1"/>
        <end position="44"/>
    </location>
</feature>
<feature type="compositionally biased region" description="Low complexity" evidence="3">
    <location>
        <begin position="1168"/>
        <end position="1181"/>
    </location>
</feature>
<feature type="compositionally biased region" description="Basic and acidic residues" evidence="3">
    <location>
        <begin position="3184"/>
        <end position="3225"/>
    </location>
</feature>
<dbReference type="PANTHER" id="PTHR24117">
    <property type="entry name" value="AGAP007537-PB"/>
    <property type="match status" value="1"/>
</dbReference>
<dbReference type="InterPro" id="IPR047144">
    <property type="entry name" value="BCOR-like"/>
</dbReference>
<feature type="compositionally biased region" description="Basic and acidic residues" evidence="3">
    <location>
        <begin position="1814"/>
        <end position="1828"/>
    </location>
</feature>
<feature type="compositionally biased region" description="Low complexity" evidence="3">
    <location>
        <begin position="1298"/>
        <end position="1313"/>
    </location>
</feature>
<comment type="similarity">
    <text evidence="1">Belongs to the BCOR family.</text>
</comment>
<dbReference type="Gene3D" id="3.10.260.40">
    <property type="entry name" value="BCL-6 corepressor, PCGF1 binding domain"/>
    <property type="match status" value="1"/>
</dbReference>
<feature type="region of interest" description="Disordered" evidence="3">
    <location>
        <begin position="265"/>
        <end position="295"/>
    </location>
</feature>
<feature type="compositionally biased region" description="Polar residues" evidence="3">
    <location>
        <begin position="1856"/>
        <end position="1866"/>
    </location>
</feature>
<feature type="compositionally biased region" description="Polar residues" evidence="3">
    <location>
        <begin position="3136"/>
        <end position="3150"/>
    </location>
</feature>
<feature type="compositionally biased region" description="Basic residues" evidence="3">
    <location>
        <begin position="2341"/>
        <end position="2357"/>
    </location>
</feature>
<feature type="compositionally biased region" description="Polar residues" evidence="3">
    <location>
        <begin position="1314"/>
        <end position="1326"/>
    </location>
</feature>
<evidence type="ECO:0000313" key="4">
    <source>
        <dbReference type="EMBL" id="KAK4287958.1"/>
    </source>
</evidence>
<feature type="compositionally biased region" description="Polar residues" evidence="3">
    <location>
        <begin position="80"/>
        <end position="89"/>
    </location>
</feature>
<evidence type="ECO:0000256" key="1">
    <source>
        <dbReference type="ARBA" id="ARBA00034703"/>
    </source>
</evidence>
<feature type="compositionally biased region" description="Low complexity" evidence="3">
    <location>
        <begin position="1078"/>
        <end position="1113"/>
    </location>
</feature>
<feature type="compositionally biased region" description="Pro residues" evidence="3">
    <location>
        <begin position="518"/>
        <end position="533"/>
    </location>
</feature>
<feature type="region of interest" description="Disordered" evidence="3">
    <location>
        <begin position="2017"/>
        <end position="2037"/>
    </location>
</feature>
<feature type="compositionally biased region" description="Low complexity" evidence="3">
    <location>
        <begin position="810"/>
        <end position="839"/>
    </location>
</feature>
<feature type="compositionally biased region" description="Polar residues" evidence="3">
    <location>
        <begin position="1122"/>
        <end position="1161"/>
    </location>
</feature>
<name>A0AAE1TJQ2_9EUCA</name>
<feature type="compositionally biased region" description="Basic residues" evidence="3">
    <location>
        <begin position="2246"/>
        <end position="2255"/>
    </location>
</feature>
<feature type="compositionally biased region" description="Low complexity" evidence="3">
    <location>
        <begin position="977"/>
        <end position="991"/>
    </location>
</feature>
<feature type="compositionally biased region" description="Basic and acidic residues" evidence="3">
    <location>
        <begin position="2119"/>
        <end position="2131"/>
    </location>
</feature>
<feature type="compositionally biased region" description="Basic and acidic residues" evidence="3">
    <location>
        <begin position="1926"/>
        <end position="1958"/>
    </location>
</feature>
<feature type="region of interest" description="Disordered" evidence="3">
    <location>
        <begin position="2726"/>
        <end position="2748"/>
    </location>
</feature>